<comment type="similarity">
    <text evidence="1">Belongs to the bacterial solute-binding protein 5 family.</text>
</comment>
<evidence type="ECO:0000256" key="1">
    <source>
        <dbReference type="ARBA" id="ARBA00005695"/>
    </source>
</evidence>
<dbReference type="AlphaFoldDB" id="G2P3N8"/>
<dbReference type="SUPFAM" id="SSF55298">
    <property type="entry name" value="YjgF-like"/>
    <property type="match status" value="1"/>
</dbReference>
<feature type="chain" id="PRO_5039052764" evidence="4">
    <location>
        <begin position="37"/>
        <end position="400"/>
    </location>
</feature>
<keyword evidence="2" id="KW-0813">Transport</keyword>
<organism evidence="6 7">
    <name type="scientific">Streptomyces violaceusniger (strain Tu 4113)</name>
    <dbReference type="NCBI Taxonomy" id="653045"/>
    <lineage>
        <taxon>Bacteria</taxon>
        <taxon>Bacillati</taxon>
        <taxon>Actinomycetota</taxon>
        <taxon>Actinomycetes</taxon>
        <taxon>Kitasatosporales</taxon>
        <taxon>Streptomycetaceae</taxon>
        <taxon>Streptomyces</taxon>
        <taxon>Streptomyces violaceusniger group</taxon>
    </lineage>
</organism>
<dbReference type="EMBL" id="CP002994">
    <property type="protein sequence ID" value="AEM84373.1"/>
    <property type="molecule type" value="Genomic_DNA"/>
</dbReference>
<dbReference type="Gene3D" id="3.40.190.10">
    <property type="entry name" value="Periplasmic binding protein-like II"/>
    <property type="match status" value="1"/>
</dbReference>
<dbReference type="GO" id="GO:0015833">
    <property type="term" value="P:peptide transport"/>
    <property type="evidence" value="ECO:0007669"/>
    <property type="project" value="TreeGrafter"/>
</dbReference>
<dbReference type="SUPFAM" id="SSF53850">
    <property type="entry name" value="Periplasmic binding protein-like II"/>
    <property type="match status" value="1"/>
</dbReference>
<dbReference type="InterPro" id="IPR006311">
    <property type="entry name" value="TAT_signal"/>
</dbReference>
<protein>
    <submittedName>
        <fullName evidence="6">ABC-type transporter, periplasmic subunit</fullName>
    </submittedName>
</protein>
<dbReference type="KEGG" id="svl:Strvi_4813"/>
<dbReference type="PANTHER" id="PTHR30290:SF9">
    <property type="entry name" value="OLIGOPEPTIDE-BINDING PROTEIN APPA"/>
    <property type="match status" value="1"/>
</dbReference>
<dbReference type="Pfam" id="PF01042">
    <property type="entry name" value="Ribonuc_L-PSP"/>
    <property type="match status" value="1"/>
</dbReference>
<dbReference type="Proteomes" id="UP000008703">
    <property type="component" value="Chromosome"/>
</dbReference>
<evidence type="ECO:0000259" key="5">
    <source>
        <dbReference type="Pfam" id="PF00496"/>
    </source>
</evidence>
<evidence type="ECO:0000256" key="3">
    <source>
        <dbReference type="ARBA" id="ARBA00022729"/>
    </source>
</evidence>
<feature type="domain" description="Solute-binding protein family 5" evidence="5">
    <location>
        <begin position="85"/>
        <end position="287"/>
    </location>
</feature>
<sequence length="400" mass="42549">MDRGRPTRRDVLRTGGLLLGALGAPALLSACGTTAAADGAGNVLRVSQPGDPKTLDPQKQGDMVSMNVLINMFDTLTTRGRDNQLHPRLALSWKATDARTWRFALRPGVTFHNGEACDARAVAFSIERLLDPATKSPIVELRYVKGVTVVDRLTVDVHTTVHDPILPAKLSLFGGVVLPPRHLAEAGDAAFAEHPVGTGPFTFVGWRRDHELRMRAYADHWNGRPGVDGLVFSPAPNASSSLAALQSGGVDLVAGLTPDAAQQLDGYSGVTLDGYTGIRTSYLSLNTLGVVAGGFLYTAGFGPQDPVTGEIPEGVGAQTAQVLRNVAAVLAEQGLTLRDVVKVTTHLQHLKRDFAGYDAAYREFFSEPCPVRTTVGSDLMDILVEIDVVAVVPDTGGTFH</sequence>
<accession>G2P3N8</accession>
<dbReference type="GO" id="GO:1904680">
    <property type="term" value="F:peptide transmembrane transporter activity"/>
    <property type="evidence" value="ECO:0007669"/>
    <property type="project" value="TreeGrafter"/>
</dbReference>
<dbReference type="HOGENOM" id="CLU_688719_0_0_11"/>
<dbReference type="CDD" id="cd00448">
    <property type="entry name" value="YjgF_YER057c_UK114_family"/>
    <property type="match status" value="1"/>
</dbReference>
<dbReference type="PROSITE" id="PS51257">
    <property type="entry name" value="PROKAR_LIPOPROTEIN"/>
    <property type="match status" value="1"/>
</dbReference>
<dbReference type="Gene3D" id="3.90.76.10">
    <property type="entry name" value="Dipeptide-binding Protein, Domain 1"/>
    <property type="match status" value="1"/>
</dbReference>
<feature type="signal peptide" evidence="4">
    <location>
        <begin position="1"/>
        <end position="36"/>
    </location>
</feature>
<dbReference type="Gene3D" id="3.30.1330.40">
    <property type="entry name" value="RutC-like"/>
    <property type="match status" value="1"/>
</dbReference>
<dbReference type="Pfam" id="PF00496">
    <property type="entry name" value="SBP_bac_5"/>
    <property type="match status" value="1"/>
</dbReference>
<evidence type="ECO:0000256" key="4">
    <source>
        <dbReference type="SAM" id="SignalP"/>
    </source>
</evidence>
<dbReference type="InterPro" id="IPR039424">
    <property type="entry name" value="SBP_5"/>
</dbReference>
<dbReference type="InterPro" id="IPR000914">
    <property type="entry name" value="SBP_5_dom"/>
</dbReference>
<dbReference type="eggNOG" id="COG0251">
    <property type="taxonomic scope" value="Bacteria"/>
</dbReference>
<name>G2P3N8_STRV4</name>
<proteinExistence type="inferred from homology"/>
<dbReference type="PROSITE" id="PS51318">
    <property type="entry name" value="TAT"/>
    <property type="match status" value="1"/>
</dbReference>
<dbReference type="InterPro" id="IPR006175">
    <property type="entry name" value="YjgF/YER057c/UK114"/>
</dbReference>
<evidence type="ECO:0000256" key="2">
    <source>
        <dbReference type="ARBA" id="ARBA00022448"/>
    </source>
</evidence>
<dbReference type="PANTHER" id="PTHR30290">
    <property type="entry name" value="PERIPLASMIC BINDING COMPONENT OF ABC TRANSPORTER"/>
    <property type="match status" value="1"/>
</dbReference>
<evidence type="ECO:0000313" key="7">
    <source>
        <dbReference type="Proteomes" id="UP000008703"/>
    </source>
</evidence>
<keyword evidence="7" id="KW-1185">Reference proteome</keyword>
<gene>
    <name evidence="6" type="ORF">Strvi_4813</name>
</gene>
<reference evidence="6" key="1">
    <citation type="submission" date="2011-08" db="EMBL/GenBank/DDBJ databases">
        <title>Complete sequence of chromosome of Streptomyces violaceusniger Tu 4113.</title>
        <authorList>
            <consortium name="US DOE Joint Genome Institute"/>
            <person name="Lucas S."/>
            <person name="Han J."/>
            <person name="Lapidus A."/>
            <person name="Cheng J.-F."/>
            <person name="Goodwin L."/>
            <person name="Pitluck S."/>
            <person name="Peters L."/>
            <person name="Ivanova N."/>
            <person name="Daligault H."/>
            <person name="Detter J.C."/>
            <person name="Han C."/>
            <person name="Tapia R."/>
            <person name="Land M."/>
            <person name="Hauser L."/>
            <person name="Kyrpides N."/>
            <person name="Ivanova N."/>
            <person name="Pagani I."/>
            <person name="Hagen A."/>
            <person name="Katz L."/>
            <person name="Fiedler H.-P."/>
            <person name="Keasling J."/>
            <person name="Fortman J."/>
            <person name="Woyke T."/>
        </authorList>
    </citation>
    <scope>NUCLEOTIDE SEQUENCE [LARGE SCALE GENOMIC DNA]</scope>
    <source>
        <strain evidence="6">Tu 4113</strain>
    </source>
</reference>
<dbReference type="InterPro" id="IPR035959">
    <property type="entry name" value="RutC-like_sf"/>
</dbReference>
<evidence type="ECO:0000313" key="6">
    <source>
        <dbReference type="EMBL" id="AEM84373.1"/>
    </source>
</evidence>
<dbReference type="eggNOG" id="COG0747">
    <property type="taxonomic scope" value="Bacteria"/>
</dbReference>
<keyword evidence="3 4" id="KW-0732">Signal</keyword>